<dbReference type="CDD" id="cd12148">
    <property type="entry name" value="fungal_TF_MHR"/>
    <property type="match status" value="1"/>
</dbReference>
<feature type="compositionally biased region" description="Low complexity" evidence="3">
    <location>
        <begin position="795"/>
        <end position="814"/>
    </location>
</feature>
<evidence type="ECO:0000313" key="6">
    <source>
        <dbReference type="Proteomes" id="UP000703269"/>
    </source>
</evidence>
<evidence type="ECO:0000256" key="3">
    <source>
        <dbReference type="SAM" id="MobiDB-lite"/>
    </source>
</evidence>
<dbReference type="CDD" id="cd00067">
    <property type="entry name" value="GAL4"/>
    <property type="match status" value="1"/>
</dbReference>
<dbReference type="InterPro" id="IPR001138">
    <property type="entry name" value="Zn2Cys6_DnaBD"/>
</dbReference>
<dbReference type="GO" id="GO:0008270">
    <property type="term" value="F:zinc ion binding"/>
    <property type="evidence" value="ECO:0007669"/>
    <property type="project" value="InterPro"/>
</dbReference>
<evidence type="ECO:0000256" key="2">
    <source>
        <dbReference type="ARBA" id="ARBA00023242"/>
    </source>
</evidence>
<keyword evidence="2" id="KW-0539">Nucleus</keyword>
<dbReference type="InterPro" id="IPR007219">
    <property type="entry name" value="XnlR_reg_dom"/>
</dbReference>
<dbReference type="Pfam" id="PF00172">
    <property type="entry name" value="Zn_clus"/>
    <property type="match status" value="1"/>
</dbReference>
<dbReference type="SUPFAM" id="SSF57701">
    <property type="entry name" value="Zn2/Cys6 DNA-binding domain"/>
    <property type="match status" value="1"/>
</dbReference>
<dbReference type="InterPro" id="IPR050987">
    <property type="entry name" value="AtrR-like"/>
</dbReference>
<dbReference type="GO" id="GO:0000981">
    <property type="term" value="F:DNA-binding transcription factor activity, RNA polymerase II-specific"/>
    <property type="evidence" value="ECO:0007669"/>
    <property type="project" value="InterPro"/>
</dbReference>
<dbReference type="GO" id="GO:0003677">
    <property type="term" value="F:DNA binding"/>
    <property type="evidence" value="ECO:0007669"/>
    <property type="project" value="InterPro"/>
</dbReference>
<keyword evidence="1" id="KW-0479">Metal-binding</keyword>
<proteinExistence type="predicted"/>
<feature type="region of interest" description="Disordered" evidence="3">
    <location>
        <begin position="630"/>
        <end position="660"/>
    </location>
</feature>
<keyword evidence="6" id="KW-1185">Reference proteome</keyword>
<feature type="compositionally biased region" description="Low complexity" evidence="3">
    <location>
        <begin position="649"/>
        <end position="660"/>
    </location>
</feature>
<feature type="region of interest" description="Disordered" evidence="3">
    <location>
        <begin position="794"/>
        <end position="814"/>
    </location>
</feature>
<dbReference type="OrthoDB" id="2799426at2759"/>
<dbReference type="AlphaFoldDB" id="A0A9P3G477"/>
<dbReference type="EMBL" id="BPQB01000007">
    <property type="protein sequence ID" value="GJE87560.1"/>
    <property type="molecule type" value="Genomic_DNA"/>
</dbReference>
<dbReference type="GO" id="GO:0006351">
    <property type="term" value="P:DNA-templated transcription"/>
    <property type="evidence" value="ECO:0007669"/>
    <property type="project" value="InterPro"/>
</dbReference>
<organism evidence="5 6">
    <name type="scientific">Phanerochaete sordida</name>
    <dbReference type="NCBI Taxonomy" id="48140"/>
    <lineage>
        <taxon>Eukaryota</taxon>
        <taxon>Fungi</taxon>
        <taxon>Dikarya</taxon>
        <taxon>Basidiomycota</taxon>
        <taxon>Agaricomycotina</taxon>
        <taxon>Agaricomycetes</taxon>
        <taxon>Polyporales</taxon>
        <taxon>Phanerochaetaceae</taxon>
        <taxon>Phanerochaete</taxon>
    </lineage>
</organism>
<feature type="region of interest" description="Disordered" evidence="3">
    <location>
        <begin position="70"/>
        <end position="109"/>
    </location>
</feature>
<feature type="compositionally biased region" description="Polar residues" evidence="3">
    <location>
        <begin position="635"/>
        <end position="648"/>
    </location>
</feature>
<gene>
    <name evidence="5" type="ORF">PsYK624_036430</name>
</gene>
<feature type="domain" description="Zn(2)-C6 fungal-type" evidence="4">
    <location>
        <begin position="1"/>
        <end position="31"/>
    </location>
</feature>
<dbReference type="PANTHER" id="PTHR46910">
    <property type="entry name" value="TRANSCRIPTION FACTOR PDR1"/>
    <property type="match status" value="1"/>
</dbReference>
<sequence length="814" mass="90556">MCRLKKVRCEGGSPSRKACNNCINGKYDCTYIQTAKVEARDKAYVQSLETRLVKMEELLRRVIPENDLSQSLSELRDPQPSASVVSPLSQSAQHRATPPADDVDSDDEELAVRQTLEEKFKHISLDPGRQHYVGKSSNLVFIQTAVDFQEGSNSERKSDSSRSQTPTTKLPFFDSPPWISQGTQDEALFIFPEYDLIHSLASTFFAEVNIYWPLLHRPTFERSLKEELHLRDEGFGALLLLVCALGARYSKDPRVYVNGKHNPQAAGLEWFNQVQRTMKVINMDPPRIYDLQAAFLASSFLHGLAAPQASWPIMGYGFRLAQAMGAHRRKVYSGIDRSQGELLKRAFWLIIKTDRDLGAALGRPTGIQEEDFDCELPQEVDDEYWDTGNPATDFKQPEDQPSTVAYFNQSVKLSAITSSAMQTIYSTSKSKSQAGRGTDWEERNVIELDSALNSWIDALPDHLRFDPAQENLVFFNQSALLYSSYYNLQISIHRPFLSQRRSQSSSLPSLAICTNAARSCLHVMWEQYKRARATDTYQIPQINGLFASGMVLLLNILGAKGTSLSANANKDIGHVHKAIEMLKALEPWWHFAGRLGDALTELARAGDLPLPNEDPCDKVKAFAEGTATAAARESSIPSEASSTLRDSQSPASSTTPAYAASNTPEYASAAGSYEYLPVRSEDLSRQPYQYDYNREMPAYPVDTFAEYPAAAPAWTYSPSAPAPQDVAAQHGGPFHSGPAAPDGFLRTLAGGFMQAAQGVPTPADGAGGENMLGMWSNMSGNMQWDEWGNYFAHLQPQQQQQQQQQDEQQQWHGR</sequence>
<comment type="caution">
    <text evidence="5">The sequence shown here is derived from an EMBL/GenBank/DDBJ whole genome shotgun (WGS) entry which is preliminary data.</text>
</comment>
<dbReference type="Gene3D" id="4.10.240.10">
    <property type="entry name" value="Zn(2)-C6 fungal-type DNA-binding domain"/>
    <property type="match status" value="1"/>
</dbReference>
<protein>
    <submittedName>
        <fullName evidence="5">Fungal-specific transcription factor domain-containing protein</fullName>
    </submittedName>
</protein>
<evidence type="ECO:0000313" key="5">
    <source>
        <dbReference type="EMBL" id="GJE87560.1"/>
    </source>
</evidence>
<evidence type="ECO:0000256" key="1">
    <source>
        <dbReference type="ARBA" id="ARBA00022723"/>
    </source>
</evidence>
<dbReference type="InterPro" id="IPR036864">
    <property type="entry name" value="Zn2-C6_fun-type_DNA-bd_sf"/>
</dbReference>
<accession>A0A9P3G477</accession>
<feature type="compositionally biased region" description="Polar residues" evidence="3">
    <location>
        <begin position="80"/>
        <end position="94"/>
    </location>
</feature>
<feature type="region of interest" description="Disordered" evidence="3">
    <location>
        <begin position="151"/>
        <end position="176"/>
    </location>
</feature>
<dbReference type="PANTHER" id="PTHR46910:SF38">
    <property type="entry name" value="ZN(2)-C6 FUNGAL-TYPE DOMAIN-CONTAINING PROTEIN"/>
    <property type="match status" value="1"/>
</dbReference>
<name>A0A9P3G477_9APHY</name>
<dbReference type="Proteomes" id="UP000703269">
    <property type="component" value="Unassembled WGS sequence"/>
</dbReference>
<dbReference type="PROSITE" id="PS50048">
    <property type="entry name" value="ZN2_CY6_FUNGAL_2"/>
    <property type="match status" value="1"/>
</dbReference>
<dbReference type="Pfam" id="PF04082">
    <property type="entry name" value="Fungal_trans"/>
    <property type="match status" value="1"/>
</dbReference>
<dbReference type="SMART" id="SM00906">
    <property type="entry name" value="Fungal_trans"/>
    <property type="match status" value="1"/>
</dbReference>
<evidence type="ECO:0000259" key="4">
    <source>
        <dbReference type="PROSITE" id="PS50048"/>
    </source>
</evidence>
<reference evidence="5 6" key="1">
    <citation type="submission" date="2021-08" db="EMBL/GenBank/DDBJ databases">
        <title>Draft Genome Sequence of Phanerochaete sordida strain YK-624.</title>
        <authorList>
            <person name="Mori T."/>
            <person name="Dohra H."/>
            <person name="Suzuki T."/>
            <person name="Kawagishi H."/>
            <person name="Hirai H."/>
        </authorList>
    </citation>
    <scope>NUCLEOTIDE SEQUENCE [LARGE SCALE GENOMIC DNA]</scope>
    <source>
        <strain evidence="5 6">YK-624</strain>
    </source>
</reference>